<accession>A0AAU9T756</accession>
<dbReference type="PANTHER" id="PTHR46236:SF33">
    <property type="entry name" value="MEPRIN AND TRAF-LIKE DOMAIN-CONTAINING PROTEIN-RELATED"/>
    <property type="match status" value="1"/>
</dbReference>
<dbReference type="InterPro" id="IPR008974">
    <property type="entry name" value="TRAF-like"/>
</dbReference>
<keyword evidence="1 2" id="KW-0175">Coiled coil</keyword>
<evidence type="ECO:0000313" key="5">
    <source>
        <dbReference type="Proteomes" id="UP000836841"/>
    </source>
</evidence>
<reference evidence="4 5" key="1">
    <citation type="submission" date="2022-03" db="EMBL/GenBank/DDBJ databases">
        <authorList>
            <person name="Nunn A."/>
            <person name="Chopra R."/>
            <person name="Nunn A."/>
            <person name="Contreras Garrido A."/>
        </authorList>
    </citation>
    <scope>NUCLEOTIDE SEQUENCE [LARGE SCALE GENOMIC DNA]</scope>
</reference>
<feature type="domain" description="MATH" evidence="3">
    <location>
        <begin position="22"/>
        <end position="144"/>
    </location>
</feature>
<dbReference type="EMBL" id="OU466863">
    <property type="protein sequence ID" value="CAH2080084.1"/>
    <property type="molecule type" value="Genomic_DNA"/>
</dbReference>
<dbReference type="PROSITE" id="PS50144">
    <property type="entry name" value="MATH"/>
    <property type="match status" value="1"/>
</dbReference>
<feature type="coiled-coil region" evidence="2">
    <location>
        <begin position="275"/>
        <end position="302"/>
    </location>
</feature>
<dbReference type="SUPFAM" id="SSF49599">
    <property type="entry name" value="TRAF domain-like"/>
    <property type="match status" value="1"/>
</dbReference>
<name>A0AAU9T756_THLAR</name>
<evidence type="ECO:0000259" key="3">
    <source>
        <dbReference type="PROSITE" id="PS50144"/>
    </source>
</evidence>
<organism evidence="4 5">
    <name type="scientific">Thlaspi arvense</name>
    <name type="common">Field penny-cress</name>
    <dbReference type="NCBI Taxonomy" id="13288"/>
    <lineage>
        <taxon>Eukaryota</taxon>
        <taxon>Viridiplantae</taxon>
        <taxon>Streptophyta</taxon>
        <taxon>Embryophyta</taxon>
        <taxon>Tracheophyta</taxon>
        <taxon>Spermatophyta</taxon>
        <taxon>Magnoliopsida</taxon>
        <taxon>eudicotyledons</taxon>
        <taxon>Gunneridae</taxon>
        <taxon>Pentapetalae</taxon>
        <taxon>rosids</taxon>
        <taxon>malvids</taxon>
        <taxon>Brassicales</taxon>
        <taxon>Brassicaceae</taxon>
        <taxon>Thlaspideae</taxon>
        <taxon>Thlaspi</taxon>
    </lineage>
</organism>
<dbReference type="CDD" id="cd00121">
    <property type="entry name" value="MATH"/>
    <property type="match status" value="1"/>
</dbReference>
<dbReference type="AlphaFoldDB" id="A0AAU9T756"/>
<dbReference type="InterPro" id="IPR002083">
    <property type="entry name" value="MATH/TRAF_dom"/>
</dbReference>
<evidence type="ECO:0000256" key="2">
    <source>
        <dbReference type="SAM" id="Coils"/>
    </source>
</evidence>
<evidence type="ECO:0000256" key="1">
    <source>
        <dbReference type="ARBA" id="ARBA00023054"/>
    </source>
</evidence>
<gene>
    <name evidence="4" type="ORF">TAV2_LOCUS24559</name>
</gene>
<dbReference type="Proteomes" id="UP000836841">
    <property type="component" value="Chromosome 7"/>
</dbReference>
<dbReference type="InterPro" id="IPR050804">
    <property type="entry name" value="MCC"/>
</dbReference>
<evidence type="ECO:0000313" key="4">
    <source>
        <dbReference type="EMBL" id="CAH2080084.1"/>
    </source>
</evidence>
<proteinExistence type="predicted"/>
<dbReference type="PANTHER" id="PTHR46236">
    <property type="entry name" value="TRAF-LIKE SUPERFAMILY PROTEIN"/>
    <property type="match status" value="1"/>
</dbReference>
<keyword evidence="5" id="KW-1185">Reference proteome</keyword>
<dbReference type="Gene3D" id="2.60.210.10">
    <property type="entry name" value="Apoptosis, Tumor Necrosis Factor Receptor Associated Protein 2, Chain A"/>
    <property type="match status" value="1"/>
</dbReference>
<sequence length="316" mass="36521">MLQKQSIVLINIIITSMEKQVEKNFTWVIKYPICLSDNCFSDPFLIAGCKWRLKAFKRENLELLYQYQGVADSQSLPSRWRRYVKLRLTIVNRLSEKLSTVTDSEFNFDEKSPMRMYPTVLPPKLVAKDGGFLVNGEVMIVVEVVAHLVIGTLGQSHGFMFFLHRRWKNDHKSALYICFDSQVESVRRIFEKHPGIAADFRARNQRMRQACMSFMLSLIETLCQSLEELSNEDLVEADIALTYLKEAGFKVDWLEKKLGQLKENKEKEKSGLVRLQEIEESLAKLKLQCSEMDDLAEKEKSELSATRTALSLDHLV</sequence>
<protein>
    <recommendedName>
        <fullName evidence="3">MATH domain-containing protein</fullName>
    </recommendedName>
</protein>